<sequence length="209" mass="23263">MNRVAGTGVMVWEADQSPSAFHRALMGFIEAWMNKPIWVEITLGIVTDRAAMMSAKDDYVYATYYTYNWQGSGRGGQILYSSDGQTWTQLSAWPGAYETHHRMSMTTHGKRNWIAWRGYDGVNTVAEMLGITGEYVHPPSGWNTPEGPTLATHKGEVWLVARGHAGKLHSLTTADRHGPWVRMPDGDVGAMEGELGVASHNGRLYAMYR</sequence>
<protein>
    <submittedName>
        <fullName evidence="1">Uncharacterized protein</fullName>
    </submittedName>
</protein>
<dbReference type="InterPro" id="IPR036278">
    <property type="entry name" value="Sialidase_sf"/>
</dbReference>
<evidence type="ECO:0000313" key="2">
    <source>
        <dbReference type="Proteomes" id="UP001551482"/>
    </source>
</evidence>
<gene>
    <name evidence="1" type="ORF">AB0C36_11035</name>
</gene>
<reference evidence="1 2" key="1">
    <citation type="submission" date="2024-06" db="EMBL/GenBank/DDBJ databases">
        <title>The Natural Products Discovery Center: Release of the First 8490 Sequenced Strains for Exploring Actinobacteria Biosynthetic Diversity.</title>
        <authorList>
            <person name="Kalkreuter E."/>
            <person name="Kautsar S.A."/>
            <person name="Yang D."/>
            <person name="Bader C.D."/>
            <person name="Teijaro C.N."/>
            <person name="Fluegel L."/>
            <person name="Davis C.M."/>
            <person name="Simpson J.R."/>
            <person name="Lauterbach L."/>
            <person name="Steele A.D."/>
            <person name="Gui C."/>
            <person name="Meng S."/>
            <person name="Li G."/>
            <person name="Viehrig K."/>
            <person name="Ye F."/>
            <person name="Su P."/>
            <person name="Kiefer A.F."/>
            <person name="Nichols A."/>
            <person name="Cepeda A.J."/>
            <person name="Yan W."/>
            <person name="Fan B."/>
            <person name="Jiang Y."/>
            <person name="Adhikari A."/>
            <person name="Zheng C.-J."/>
            <person name="Schuster L."/>
            <person name="Cowan T.M."/>
            <person name="Smanski M.J."/>
            <person name="Chevrette M.G."/>
            <person name="De Carvalho L.P.S."/>
            <person name="Shen B."/>
        </authorList>
    </citation>
    <scope>NUCLEOTIDE SEQUENCE [LARGE SCALE GENOMIC DNA]</scope>
    <source>
        <strain evidence="1 2">NPDC048946</strain>
    </source>
</reference>
<evidence type="ECO:0000313" key="1">
    <source>
        <dbReference type="EMBL" id="MEU8134035.1"/>
    </source>
</evidence>
<keyword evidence="2" id="KW-1185">Reference proteome</keyword>
<organism evidence="1 2">
    <name type="scientific">Streptodolium elevatio</name>
    <dbReference type="NCBI Taxonomy" id="3157996"/>
    <lineage>
        <taxon>Bacteria</taxon>
        <taxon>Bacillati</taxon>
        <taxon>Actinomycetota</taxon>
        <taxon>Actinomycetes</taxon>
        <taxon>Kitasatosporales</taxon>
        <taxon>Streptomycetaceae</taxon>
        <taxon>Streptodolium</taxon>
    </lineage>
</organism>
<dbReference type="SUPFAM" id="SSF50939">
    <property type="entry name" value="Sialidases"/>
    <property type="match status" value="1"/>
</dbReference>
<dbReference type="EMBL" id="JBEZFP010000021">
    <property type="protein sequence ID" value="MEU8134035.1"/>
    <property type="molecule type" value="Genomic_DNA"/>
</dbReference>
<accession>A0ABV3DE69</accession>
<proteinExistence type="predicted"/>
<name>A0ABV3DE69_9ACTN</name>
<dbReference type="RefSeq" id="WP_358352360.1">
    <property type="nucleotide sequence ID" value="NZ_JBEZFP010000021.1"/>
</dbReference>
<dbReference type="Proteomes" id="UP001551482">
    <property type="component" value="Unassembled WGS sequence"/>
</dbReference>
<comment type="caution">
    <text evidence="1">The sequence shown here is derived from an EMBL/GenBank/DDBJ whole genome shotgun (WGS) entry which is preliminary data.</text>
</comment>